<dbReference type="Proteomes" id="UP000837857">
    <property type="component" value="Chromosome 2"/>
</dbReference>
<feature type="non-terminal residue" evidence="1">
    <location>
        <position position="142"/>
    </location>
</feature>
<gene>
    <name evidence="1" type="ORF">IPOD504_LOCUS7246</name>
</gene>
<reference evidence="1" key="1">
    <citation type="submission" date="2022-03" db="EMBL/GenBank/DDBJ databases">
        <authorList>
            <person name="Martin H S."/>
        </authorList>
    </citation>
    <scope>NUCLEOTIDE SEQUENCE</scope>
</reference>
<sequence>MLDADEPFKPDQAYEYFVNLRKTKKKRNKKRVQQIKKDMIALCDDKRFLWARNATIAFARGIQQRLSKPGRYALGDGMLRLSNVILHDVCGYARMKTPLRNSNNPKARFMMEMSDKIAVWIDEILMESEDRMLMMDFDEDEG</sequence>
<name>A0ABN8I7L2_9NEOP</name>
<organism evidence="1 2">
    <name type="scientific">Iphiclides podalirius</name>
    <name type="common">scarce swallowtail</name>
    <dbReference type="NCBI Taxonomy" id="110791"/>
    <lineage>
        <taxon>Eukaryota</taxon>
        <taxon>Metazoa</taxon>
        <taxon>Ecdysozoa</taxon>
        <taxon>Arthropoda</taxon>
        <taxon>Hexapoda</taxon>
        <taxon>Insecta</taxon>
        <taxon>Pterygota</taxon>
        <taxon>Neoptera</taxon>
        <taxon>Endopterygota</taxon>
        <taxon>Lepidoptera</taxon>
        <taxon>Glossata</taxon>
        <taxon>Ditrysia</taxon>
        <taxon>Papilionoidea</taxon>
        <taxon>Papilionidae</taxon>
        <taxon>Papilioninae</taxon>
        <taxon>Iphiclides</taxon>
    </lineage>
</organism>
<keyword evidence="2" id="KW-1185">Reference proteome</keyword>
<evidence type="ECO:0000313" key="1">
    <source>
        <dbReference type="EMBL" id="CAH2050119.1"/>
    </source>
</evidence>
<protein>
    <submittedName>
        <fullName evidence="1">Uncharacterized protein</fullName>
    </submittedName>
</protein>
<dbReference type="EMBL" id="OW152814">
    <property type="protein sequence ID" value="CAH2050119.1"/>
    <property type="molecule type" value="Genomic_DNA"/>
</dbReference>
<accession>A0ABN8I7L2</accession>
<proteinExistence type="predicted"/>
<evidence type="ECO:0000313" key="2">
    <source>
        <dbReference type="Proteomes" id="UP000837857"/>
    </source>
</evidence>